<sequence length="246" mass="26574">MATAIVVAVGLLLSLLYLNGVATAEDCSCQEKVNKALIQSLKGCTDAFTAMEECNKEPGTVFNQAKKVKMEAQAVGAASSCECAKKYDRVCAEISAFQLGTPDGISGPNRPGSIDDAYVDGFSITHRKSPRKHIWTFMGSSSEKEPICPCATGSTVKVPDFIGNNYFCESGNPEKTAKHTVVYIKDVLWDMQKCEGAEAPCCKTKFDRAYAVLPSPTTDDIKVMLCSDEAYSKEDFVLLSIGIAVY</sequence>
<name>A0A1X7UMX0_AMPQE</name>
<dbReference type="AlphaFoldDB" id="A0A1X7UMX0"/>
<dbReference type="EnsemblMetazoa" id="Aqu2.1.29330_001">
    <property type="protein sequence ID" value="Aqu2.1.29330_001"/>
    <property type="gene ID" value="Aqu2.1.29330"/>
</dbReference>
<feature type="chain" id="PRO_5012688385" evidence="1">
    <location>
        <begin position="25"/>
        <end position="246"/>
    </location>
</feature>
<reference evidence="2" key="1">
    <citation type="submission" date="2017-05" db="UniProtKB">
        <authorList>
            <consortium name="EnsemblMetazoa"/>
        </authorList>
    </citation>
    <scope>IDENTIFICATION</scope>
</reference>
<accession>A0A1X7UMX0</accession>
<proteinExistence type="predicted"/>
<evidence type="ECO:0000256" key="1">
    <source>
        <dbReference type="SAM" id="SignalP"/>
    </source>
</evidence>
<protein>
    <submittedName>
        <fullName evidence="2">Uncharacterized protein</fullName>
    </submittedName>
</protein>
<evidence type="ECO:0000313" key="2">
    <source>
        <dbReference type="EnsemblMetazoa" id="Aqu2.1.29330_001"/>
    </source>
</evidence>
<dbReference type="InParanoid" id="A0A1X7UMX0"/>
<organism evidence="2">
    <name type="scientific">Amphimedon queenslandica</name>
    <name type="common">Sponge</name>
    <dbReference type="NCBI Taxonomy" id="400682"/>
    <lineage>
        <taxon>Eukaryota</taxon>
        <taxon>Metazoa</taxon>
        <taxon>Porifera</taxon>
        <taxon>Demospongiae</taxon>
        <taxon>Heteroscleromorpha</taxon>
        <taxon>Haplosclerida</taxon>
        <taxon>Niphatidae</taxon>
        <taxon>Amphimedon</taxon>
    </lineage>
</organism>
<keyword evidence="1" id="KW-0732">Signal</keyword>
<feature type="signal peptide" evidence="1">
    <location>
        <begin position="1"/>
        <end position="24"/>
    </location>
</feature>